<dbReference type="GO" id="GO:0046872">
    <property type="term" value="F:metal ion binding"/>
    <property type="evidence" value="ECO:0007669"/>
    <property type="project" value="InterPro"/>
</dbReference>
<dbReference type="GO" id="GO:0005524">
    <property type="term" value="F:ATP binding"/>
    <property type="evidence" value="ECO:0007669"/>
    <property type="project" value="UniProtKB-UniRule"/>
</dbReference>
<accession>A0A3N9ULB4</accession>
<name>A0A3N9ULB4_9BACI</name>
<reference evidence="3 4" key="1">
    <citation type="journal article" date="2013" name="J. Microbiol.">
        <title>Lysinibacillus chungkukjangi sp. nov., isolated from Chungkukjang, Korean fermented soybean food.</title>
        <authorList>
            <person name="Kim S.J."/>
            <person name="Jang Y.H."/>
            <person name="Hamada M."/>
            <person name="Ahn J.H."/>
            <person name="Weon H.Y."/>
            <person name="Suzuki K."/>
            <person name="Whang K.S."/>
            <person name="Kwon S.W."/>
        </authorList>
    </citation>
    <scope>NUCLEOTIDE SEQUENCE [LARGE SCALE GENOMIC DNA]</scope>
    <source>
        <strain evidence="3 4">MCCC 1A12701</strain>
    </source>
</reference>
<keyword evidence="3" id="KW-0436">Ligase</keyword>
<evidence type="ECO:0000313" key="4">
    <source>
        <dbReference type="Proteomes" id="UP000274033"/>
    </source>
</evidence>
<feature type="domain" description="ATP-grasp" evidence="2">
    <location>
        <begin position="125"/>
        <end position="323"/>
    </location>
</feature>
<dbReference type="OrthoDB" id="5420347at2"/>
<keyword evidence="4" id="KW-1185">Reference proteome</keyword>
<keyword evidence="1" id="KW-0547">Nucleotide-binding</keyword>
<dbReference type="SUPFAM" id="SSF56059">
    <property type="entry name" value="Glutathione synthetase ATP-binding domain-like"/>
    <property type="match status" value="1"/>
</dbReference>
<dbReference type="InterPro" id="IPR011761">
    <property type="entry name" value="ATP-grasp"/>
</dbReference>
<evidence type="ECO:0000256" key="1">
    <source>
        <dbReference type="PROSITE-ProRule" id="PRU00409"/>
    </source>
</evidence>
<protein>
    <submittedName>
        <fullName evidence="3">Carboxylate--amine ligase</fullName>
    </submittedName>
</protein>
<gene>
    <name evidence="3" type="ORF">EBB45_03325</name>
</gene>
<dbReference type="AlphaFoldDB" id="A0A3N9ULB4"/>
<dbReference type="PROSITE" id="PS50975">
    <property type="entry name" value="ATP_GRASP"/>
    <property type="match status" value="1"/>
</dbReference>
<comment type="caution">
    <text evidence="3">The sequence shown here is derived from an EMBL/GenBank/DDBJ whole genome shotgun (WGS) entry which is preliminary data.</text>
</comment>
<dbReference type="GO" id="GO:0016874">
    <property type="term" value="F:ligase activity"/>
    <property type="evidence" value="ECO:0007669"/>
    <property type="project" value="UniProtKB-KW"/>
</dbReference>
<sequence length="408" mass="47527">MAKQDFIPVILGTDVNAYGMARSFHMAYGTESRCVGQGKLFMTDQSSFITIKVIENFMEPTIFLQGLIDYAKELTQEATKLILVASSDGYAELAIRHKEQLSEYYEMPFVNEKWIDELLYKDRFYDLCEKYGLDYPATYIVSKEQHTNVELPFDYPIALKPADSVAYLEAEFEGKQKAYIIKDQATFEQTLQNIYNSTYTGKMIVQDFIPGDDSNMRVLNAYCGRDGKVRMMCLGRPLLEDCTPSLIGNYVAIVNEYNEDIYKQFQQFLENIGYTGFANFDMKYDARDGKYKVFEINLRQGRSSFFTTGSGYNIAQYAAEDLVYGKKEPVVYAKTEHLWLGVPKEVALNYTEDQEAVEYMRKLIAENRYCTTLNYDQDKSIKRSWNVRKYYKNYEERYEKYFTKKGDK</sequence>
<proteinExistence type="predicted"/>
<dbReference type="Gene3D" id="3.30.470.20">
    <property type="entry name" value="ATP-grasp fold, B domain"/>
    <property type="match status" value="1"/>
</dbReference>
<keyword evidence="1" id="KW-0067">ATP-binding</keyword>
<dbReference type="RefSeq" id="WP_124762582.1">
    <property type="nucleotide sequence ID" value="NZ_JAFBDY010000001.1"/>
</dbReference>
<dbReference type="EMBL" id="RRCT01000001">
    <property type="protein sequence ID" value="RQW76595.1"/>
    <property type="molecule type" value="Genomic_DNA"/>
</dbReference>
<evidence type="ECO:0000259" key="2">
    <source>
        <dbReference type="PROSITE" id="PS50975"/>
    </source>
</evidence>
<dbReference type="Proteomes" id="UP000274033">
    <property type="component" value="Unassembled WGS sequence"/>
</dbReference>
<organism evidence="3 4">
    <name type="scientific">Lysinibacillus composti</name>
    <dbReference type="NCBI Taxonomy" id="720633"/>
    <lineage>
        <taxon>Bacteria</taxon>
        <taxon>Bacillati</taxon>
        <taxon>Bacillota</taxon>
        <taxon>Bacilli</taxon>
        <taxon>Bacillales</taxon>
        <taxon>Bacillaceae</taxon>
        <taxon>Lysinibacillus</taxon>
    </lineage>
</organism>
<evidence type="ECO:0000313" key="3">
    <source>
        <dbReference type="EMBL" id="RQW76595.1"/>
    </source>
</evidence>